<feature type="region of interest" description="Disordered" evidence="1">
    <location>
        <begin position="507"/>
        <end position="594"/>
    </location>
</feature>
<name>A0A0S4KHW7_BODSA</name>
<feature type="region of interest" description="Disordered" evidence="1">
    <location>
        <begin position="305"/>
        <end position="338"/>
    </location>
</feature>
<reference evidence="3" key="1">
    <citation type="submission" date="2015-09" db="EMBL/GenBank/DDBJ databases">
        <authorList>
            <consortium name="Pathogen Informatics"/>
        </authorList>
    </citation>
    <scope>NUCLEOTIDE SEQUENCE [LARGE SCALE GENOMIC DNA]</scope>
    <source>
        <strain evidence="3">Lake Konstanz</strain>
    </source>
</reference>
<keyword evidence="3" id="KW-1185">Reference proteome</keyword>
<feature type="compositionally biased region" description="Basic and acidic residues" evidence="1">
    <location>
        <begin position="521"/>
        <end position="531"/>
    </location>
</feature>
<feature type="region of interest" description="Disordered" evidence="1">
    <location>
        <begin position="98"/>
        <end position="213"/>
    </location>
</feature>
<evidence type="ECO:0000313" key="2">
    <source>
        <dbReference type="EMBL" id="CUI14554.1"/>
    </source>
</evidence>
<feature type="compositionally biased region" description="Low complexity" evidence="1">
    <location>
        <begin position="192"/>
        <end position="205"/>
    </location>
</feature>
<evidence type="ECO:0000313" key="3">
    <source>
        <dbReference type="Proteomes" id="UP000051952"/>
    </source>
</evidence>
<protein>
    <submittedName>
        <fullName evidence="2">Uncharacterized protein</fullName>
    </submittedName>
</protein>
<proteinExistence type="predicted"/>
<dbReference type="Proteomes" id="UP000051952">
    <property type="component" value="Unassembled WGS sequence"/>
</dbReference>
<dbReference type="EMBL" id="CYKH01001404">
    <property type="protein sequence ID" value="CUI14554.1"/>
    <property type="molecule type" value="Genomic_DNA"/>
</dbReference>
<sequence length="594" mass="63996">MCLDFVKHFQETDSKFVVSRLVLHTKITDSHDLVLLYCSSARVLPSAAAMPLPLPSGTALHVLPDPSTTGSGGVSQLQKKFRVSLEIATQYLVKPVEDQRHNAAGGQASKRRGTVKGPSNDELGVALAEGRRSFSRPGSSNGGGSAKSGDHGRSSPVSTPPDTNPNVTVGGRSAAHHGFLLRSNTPSSPPRSGSGNVSLSSSPVGKGLGGERGRMMSFRASSSAERLSLIGIVQDVLRSEERKEGVTDQQRTKAKHLLQAALKKVGATSMRTALLQTRPNEELTEFEKMELLFLKMQELERRRMRRGSSGNLLSEASPPPTFHQRGGGNGGQHASFDEESYSSAAVSKVAHAATQRNVVMDGVLARDIDASVEDRWMEIAYAAQTHFDTRAFGGKDVSYTVSLDGRRGGADAAILRWLETRKAVTESIGEIRRGVSQLEGATFRFDLDREGTSPAESPTSISTELVTLTVPQQVRAAQKLFHEAHEAMSSKVFVQFVRDAMKQHRRNDDLLHTKPLSVSEQSHDTTGREVEQLASAGVSPPLEPLAHDDDEDDGGVAETSMSSPNNNSDRHPEGLGESAQYSDEFDEGSAQEEG</sequence>
<dbReference type="VEuPathDB" id="TriTrypDB:BSAL_07515"/>
<dbReference type="AlphaFoldDB" id="A0A0S4KHW7"/>
<organism evidence="2 3">
    <name type="scientific">Bodo saltans</name>
    <name type="common">Flagellated protozoan</name>
    <dbReference type="NCBI Taxonomy" id="75058"/>
    <lineage>
        <taxon>Eukaryota</taxon>
        <taxon>Discoba</taxon>
        <taxon>Euglenozoa</taxon>
        <taxon>Kinetoplastea</taxon>
        <taxon>Metakinetoplastina</taxon>
        <taxon>Eubodonida</taxon>
        <taxon>Bodonidae</taxon>
        <taxon>Bodo</taxon>
    </lineage>
</organism>
<accession>A0A0S4KHW7</accession>
<gene>
    <name evidence="2" type="ORF">BSAL_07515</name>
</gene>
<evidence type="ECO:0000256" key="1">
    <source>
        <dbReference type="SAM" id="MobiDB-lite"/>
    </source>
</evidence>
<feature type="compositionally biased region" description="Acidic residues" evidence="1">
    <location>
        <begin position="583"/>
        <end position="594"/>
    </location>
</feature>